<dbReference type="InterPro" id="IPR011063">
    <property type="entry name" value="TilS/TtcA_N"/>
</dbReference>
<keyword evidence="4" id="KW-1133">Transmembrane helix</keyword>
<evidence type="ECO:0000259" key="5">
    <source>
        <dbReference type="Pfam" id="PF00150"/>
    </source>
</evidence>
<evidence type="ECO:0000256" key="2">
    <source>
        <dbReference type="ARBA" id="ARBA00022801"/>
    </source>
</evidence>
<accession>A0A024FYH7</accession>
<feature type="domain" description="Aminotransferase class V" evidence="6">
    <location>
        <begin position="80"/>
        <end position="499"/>
    </location>
</feature>
<dbReference type="InterPro" id="IPR000192">
    <property type="entry name" value="Aminotrans_V_dom"/>
</dbReference>
<dbReference type="Gene3D" id="3.90.1150.10">
    <property type="entry name" value="Aspartate Aminotransferase, domain 1"/>
    <property type="match status" value="1"/>
</dbReference>
<dbReference type="SUPFAM" id="SSF52402">
    <property type="entry name" value="Adenine nucleotide alpha hydrolases-like"/>
    <property type="match status" value="1"/>
</dbReference>
<dbReference type="GO" id="GO:0000272">
    <property type="term" value="P:polysaccharide catabolic process"/>
    <property type="evidence" value="ECO:0007669"/>
    <property type="project" value="InterPro"/>
</dbReference>
<protein>
    <submittedName>
        <fullName evidence="8">Uncharacterized protein</fullName>
    </submittedName>
</protein>
<dbReference type="STRING" id="65357.A0A024FYH7"/>
<dbReference type="InterPro" id="IPR015421">
    <property type="entry name" value="PyrdxlP-dep_Trfase_major"/>
</dbReference>
<keyword evidence="3" id="KW-0326">Glycosidase</keyword>
<evidence type="ECO:0000256" key="4">
    <source>
        <dbReference type="SAM" id="Phobius"/>
    </source>
</evidence>
<dbReference type="InterPro" id="IPR001547">
    <property type="entry name" value="Glyco_hydro_5"/>
</dbReference>
<dbReference type="GO" id="GO:0004553">
    <property type="term" value="F:hydrolase activity, hydrolyzing O-glycosyl compounds"/>
    <property type="evidence" value="ECO:0007669"/>
    <property type="project" value="InterPro"/>
</dbReference>
<dbReference type="InterPro" id="IPR014729">
    <property type="entry name" value="Rossmann-like_a/b/a_fold"/>
</dbReference>
<dbReference type="PANTHER" id="PTHR43686:SF1">
    <property type="entry name" value="AMINOTRAN_5 DOMAIN-CONTAINING PROTEIN"/>
    <property type="match status" value="1"/>
</dbReference>
<dbReference type="InParanoid" id="A0A024FYH7"/>
<feature type="domain" description="tRNA(Ile)-lysidine/2-thiocytidine synthase N-terminal" evidence="7">
    <location>
        <begin position="756"/>
        <end position="921"/>
    </location>
</feature>
<feature type="domain" description="Glycoside hydrolase family 5" evidence="5">
    <location>
        <begin position="1118"/>
        <end position="1449"/>
    </location>
</feature>
<dbReference type="EMBL" id="CAIX01000002">
    <property type="protein sequence ID" value="CCI39561.1"/>
    <property type="molecule type" value="Genomic_DNA"/>
</dbReference>
<dbReference type="Gene3D" id="3.40.640.10">
    <property type="entry name" value="Type I PLP-dependent aspartate aminotransferase-like (Major domain)"/>
    <property type="match status" value="1"/>
</dbReference>
<evidence type="ECO:0000259" key="7">
    <source>
        <dbReference type="Pfam" id="PF01171"/>
    </source>
</evidence>
<dbReference type="Pfam" id="PF00266">
    <property type="entry name" value="Aminotran_5"/>
    <property type="match status" value="1"/>
</dbReference>
<name>A0A024FYH7_9STRA</name>
<dbReference type="Proteomes" id="UP000053237">
    <property type="component" value="Unassembled WGS sequence"/>
</dbReference>
<dbReference type="Pfam" id="PF00150">
    <property type="entry name" value="Cellulase"/>
    <property type="match status" value="1"/>
</dbReference>
<keyword evidence="4" id="KW-0472">Membrane</keyword>
<dbReference type="Gene3D" id="3.20.20.80">
    <property type="entry name" value="Glycosidases"/>
    <property type="match status" value="1"/>
</dbReference>
<keyword evidence="9" id="KW-1185">Reference proteome</keyword>
<dbReference type="SUPFAM" id="SSF53383">
    <property type="entry name" value="PLP-dependent transferases"/>
    <property type="match status" value="1"/>
</dbReference>
<evidence type="ECO:0000256" key="3">
    <source>
        <dbReference type="ARBA" id="ARBA00023295"/>
    </source>
</evidence>
<sequence length="1506" mass="169103">MLIQNQHNALIESKSVARYFCDELEDTTTQKATMQESTTHSSLREDAVGSRFCTPEWINSQLVGRNHRFESPFGLKLICYADYTASSRSLECIERHIYQRVMPFYANTHTTTSITGLQSTCYRHEARQIIAQAVNAAVTGKSAEDCVLLVGQGTTAAVSKLVSLLGLESCSSISSVVTRPVIFVGPFEHHSNLLPWRETLADVVTINENQDGLIDLEDLKKKLTEYSSRSLCIGAFSAASNVTGVLTDVDAITVMLHRFGAIAIWDYASAAPYVPINMNPIECTNVEDRPYLYKDAIFFSGHKFVGGPGSPGVLIVKKRLVRNPVPSAPGGGTVFFVTESDHRYLSNREEREEGGSPDLLGSARLGLAFEIKHRIGTQRIAEVEQKHVLEVRRSLDSNENIVVLGPPTGVRQLPIISFLIRFHEHFLHYNFVCALLNDLFGIQSRGGCACAGPYSMRLLGIAKNDILAIEQALLSRKEVLRPGFTRLSFPYFMQDVEVDFILKAIHFIANHGWKFLVHYRFNYKSGEWKHVTRFTKHYDRKWLSHFFSDPALSNMSSNSEDDISINSEFEKALDMANCLADDCIRLARQSPIAPSAAWMLDESYESLRWFVYPFEVVCLLQEDFCGIPRLRPIVGPIQPDRYRARSLHKQWESDGLEKPEQDHGPVSKSFVPETSICKTNGLMLDRERFQGGKYPLRLRSDAKTNQTAFLRVNEAIVAITRTMSAVTLFPKPPKKILHSVGEAILQWKMIQNGDRLLLGVSGGKDSLSLLHILLHLQKRAPVKFDLACATVDPQTASYDPSPLKDYMKALGVEYHYLSENIIERASCELNGTSICSYCSRMKRGLLYQCCRSNRYNKLVLGQHLDDIAESFVMSLFHNGQLRTMKANYWNHARDIQIIRPLIYVREFQLQKFASDARLPVINENCPACFEQPKERARVKKLLAQEETLLPQMFHCIRRALVPLLDDHVYGSLNVTRDRILTSTPGSVGRDQFPIGLRVGKDRSPKETPRDFHGRLKRWPGILFLLVVTMAVIGGLFLGASSHYWARHRQALIASYNKQLRRKIRDSKSDVIFDVADDGQMGNPKYFPDQHCALSDYQSKGGYLVAVGPGGEETPLHIKGVNWSGMETSLSIPLGMWENPQNGTTLYEIGAFLARNKFNAVRIPVSIENILRNSPPADGIINMATNRAVSIRNFISTLKSIIIGLGQHGLGVLISLHRLTNMKDSGNWYDATLGISQKDYLNAVDIISSSLCKGRFWNVMGLDLKNEPYKATWGTGSSDDFVIGAEKIAAVMHRACPRWVGIVEGIAGEHTLVAEGNKMQYYDWWGGGLQKAKTVRPHFGIPNKLVWGPHYYTTAVAPQPYFYGPLYATEGICEELDNATLKNNIESTMHDMFGYLADERDSAVLLGEFGGLYALDGHPMKTIQRTVEYTIQIMKEQGYAGGFMWSLNPENAYEYNSCDGKGHFVEGLLKDDWLTPNTKSLAALSALDNMPYLKRFPCYRASSTVTK</sequence>
<dbReference type="PANTHER" id="PTHR43686">
    <property type="entry name" value="SULFURTRANSFERASE-RELATED"/>
    <property type="match status" value="1"/>
</dbReference>
<gene>
    <name evidence="8" type="ORF">BN9_003440</name>
</gene>
<dbReference type="OrthoDB" id="420046at2759"/>
<keyword evidence="4" id="KW-0812">Transmembrane</keyword>
<dbReference type="SUPFAM" id="SSF51445">
    <property type="entry name" value="(Trans)glycosidases"/>
    <property type="match status" value="1"/>
</dbReference>
<evidence type="ECO:0000313" key="9">
    <source>
        <dbReference type="Proteomes" id="UP000053237"/>
    </source>
</evidence>
<dbReference type="InterPro" id="IPR015422">
    <property type="entry name" value="PyrdxlP-dep_Trfase_small"/>
</dbReference>
<keyword evidence="2" id="KW-0378">Hydrolase</keyword>
<reference evidence="8 9" key="1">
    <citation type="submission" date="2012-05" db="EMBL/GenBank/DDBJ databases">
        <title>Recombination and specialization in a pathogen metapopulation.</title>
        <authorList>
            <person name="Gardiner A."/>
            <person name="Kemen E."/>
            <person name="Schultz-Larsen T."/>
            <person name="MacLean D."/>
            <person name="Van Oosterhout C."/>
            <person name="Jones J.D.G."/>
        </authorList>
    </citation>
    <scope>NUCLEOTIDE SEQUENCE [LARGE SCALE GENOMIC DNA]</scope>
    <source>
        <strain evidence="8 9">Ac Nc2</strain>
    </source>
</reference>
<dbReference type="InterPro" id="IPR015424">
    <property type="entry name" value="PyrdxlP-dep_Trfase"/>
</dbReference>
<proteinExistence type="inferred from homology"/>
<organism evidence="8 9">
    <name type="scientific">Albugo candida</name>
    <dbReference type="NCBI Taxonomy" id="65357"/>
    <lineage>
        <taxon>Eukaryota</taxon>
        <taxon>Sar</taxon>
        <taxon>Stramenopiles</taxon>
        <taxon>Oomycota</taxon>
        <taxon>Peronosporomycetes</taxon>
        <taxon>Albuginales</taxon>
        <taxon>Albuginaceae</taxon>
        <taxon>Albugo</taxon>
    </lineage>
</organism>
<dbReference type="CDD" id="cd24138">
    <property type="entry name" value="TtcA-like"/>
    <property type="match status" value="1"/>
</dbReference>
<evidence type="ECO:0000313" key="8">
    <source>
        <dbReference type="EMBL" id="CCI39561.1"/>
    </source>
</evidence>
<dbReference type="InterPro" id="IPR017853">
    <property type="entry name" value="GH"/>
</dbReference>
<dbReference type="Pfam" id="PF01171">
    <property type="entry name" value="ATP_bind_3"/>
    <property type="match status" value="1"/>
</dbReference>
<comment type="caution">
    <text evidence="8">The sequence shown here is derived from an EMBL/GenBank/DDBJ whole genome shotgun (WGS) entry which is preliminary data.</text>
</comment>
<evidence type="ECO:0000256" key="1">
    <source>
        <dbReference type="ARBA" id="ARBA00005641"/>
    </source>
</evidence>
<feature type="transmembrane region" description="Helical" evidence="4">
    <location>
        <begin position="1018"/>
        <end position="1039"/>
    </location>
</feature>
<evidence type="ECO:0000259" key="6">
    <source>
        <dbReference type="Pfam" id="PF00266"/>
    </source>
</evidence>
<dbReference type="Gene3D" id="3.40.50.620">
    <property type="entry name" value="HUPs"/>
    <property type="match status" value="1"/>
</dbReference>
<comment type="similarity">
    <text evidence="1">Belongs to the glycosyl hydrolase 5 (cellulase A) family.</text>
</comment>